<evidence type="ECO:0000259" key="1">
    <source>
        <dbReference type="PROSITE" id="PS51782"/>
    </source>
</evidence>
<dbReference type="PANTHER" id="PTHR33734:SF22">
    <property type="entry name" value="MEMBRANE-BOUND LYTIC MUREIN TRANSGLYCOSYLASE D"/>
    <property type="match status" value="1"/>
</dbReference>
<dbReference type="PANTHER" id="PTHR33734">
    <property type="entry name" value="LYSM DOMAIN-CONTAINING GPI-ANCHORED PROTEIN 2"/>
    <property type="match status" value="1"/>
</dbReference>
<dbReference type="SUPFAM" id="SSF54106">
    <property type="entry name" value="LysM domain"/>
    <property type="match status" value="3"/>
</dbReference>
<dbReference type="Pfam" id="PF01476">
    <property type="entry name" value="LysM"/>
    <property type="match status" value="4"/>
</dbReference>
<gene>
    <name evidence="2" type="ORF">EDC18_101105</name>
</gene>
<protein>
    <submittedName>
        <fullName evidence="2">LysM domain-containing protein</fullName>
    </submittedName>
</protein>
<feature type="domain" description="LysM" evidence="1">
    <location>
        <begin position="122"/>
        <end position="166"/>
    </location>
</feature>
<reference evidence="2 3" key="1">
    <citation type="submission" date="2019-03" db="EMBL/GenBank/DDBJ databases">
        <title>Genomic Encyclopedia of Type Strains, Phase IV (KMG-IV): sequencing the most valuable type-strain genomes for metagenomic binning, comparative biology and taxonomic classification.</title>
        <authorList>
            <person name="Goeker M."/>
        </authorList>
    </citation>
    <scope>NUCLEOTIDE SEQUENCE [LARGE SCALE GENOMIC DNA]</scope>
    <source>
        <strain evidence="2 3">DSM 24629</strain>
    </source>
</reference>
<dbReference type="AlphaFoldDB" id="A0A4V2V0L5"/>
<keyword evidence="3" id="KW-1185">Reference proteome</keyword>
<dbReference type="Gene3D" id="3.10.350.10">
    <property type="entry name" value="LysM domain"/>
    <property type="match status" value="3"/>
</dbReference>
<dbReference type="EMBL" id="SMAL01000001">
    <property type="protein sequence ID" value="TCT16809.1"/>
    <property type="molecule type" value="Genomic_DNA"/>
</dbReference>
<feature type="domain" description="LysM" evidence="1">
    <location>
        <begin position="66"/>
        <end position="110"/>
    </location>
</feature>
<name>A0A4V2V0L5_9FIRM</name>
<sequence>MEIARGCPIGAMPYTIKEGDSLYTIAQEHNTTIDILLRINHGLEEDFIPAGVTICVPMDIEICPGELYEVQEGDRLYEIAERYNLRVIDIIRNNPFIDVYNLMIGTRLCIPIPTQDCQEGDRIYIYQEGDTITTILEKFDLSFQEFYRANEHLDLPRLTMGDRICIPDKKGFNVSRSGKEYIIGMGEDIYGLSSRFRVSVGELLIDNPKFSPSDFISGRVISLPVRAREVF</sequence>
<evidence type="ECO:0000313" key="2">
    <source>
        <dbReference type="EMBL" id="TCT16809.1"/>
    </source>
</evidence>
<dbReference type="OrthoDB" id="9811296at2"/>
<dbReference type="SMART" id="SM00257">
    <property type="entry name" value="LysM"/>
    <property type="match status" value="4"/>
</dbReference>
<dbReference type="Proteomes" id="UP000294902">
    <property type="component" value="Unassembled WGS sequence"/>
</dbReference>
<dbReference type="PROSITE" id="PS51782">
    <property type="entry name" value="LYSM"/>
    <property type="match status" value="3"/>
</dbReference>
<organism evidence="2 3">
    <name type="scientific">Natranaerovirga pectinivora</name>
    <dbReference type="NCBI Taxonomy" id="682400"/>
    <lineage>
        <taxon>Bacteria</taxon>
        <taxon>Bacillati</taxon>
        <taxon>Bacillota</taxon>
        <taxon>Clostridia</taxon>
        <taxon>Lachnospirales</taxon>
        <taxon>Natranaerovirgaceae</taxon>
        <taxon>Natranaerovirga</taxon>
    </lineage>
</organism>
<dbReference type="InterPro" id="IPR036779">
    <property type="entry name" value="LysM_dom_sf"/>
</dbReference>
<dbReference type="CDD" id="cd00118">
    <property type="entry name" value="LysM"/>
    <property type="match status" value="3"/>
</dbReference>
<evidence type="ECO:0000313" key="3">
    <source>
        <dbReference type="Proteomes" id="UP000294902"/>
    </source>
</evidence>
<proteinExistence type="predicted"/>
<accession>A0A4V2V0L5</accession>
<comment type="caution">
    <text evidence="2">The sequence shown here is derived from an EMBL/GenBank/DDBJ whole genome shotgun (WGS) entry which is preliminary data.</text>
</comment>
<dbReference type="RefSeq" id="WP_132249176.1">
    <property type="nucleotide sequence ID" value="NZ_SMAL01000001.1"/>
</dbReference>
<feature type="domain" description="LysM" evidence="1">
    <location>
        <begin position="12"/>
        <end position="56"/>
    </location>
</feature>
<dbReference type="InterPro" id="IPR018392">
    <property type="entry name" value="LysM"/>
</dbReference>